<evidence type="ECO:0000313" key="2">
    <source>
        <dbReference type="EMBL" id="KTB42715.1"/>
    </source>
</evidence>
<comment type="caution">
    <text evidence="2">The sequence shown here is derived from an EMBL/GenBank/DDBJ whole genome shotgun (WGS) entry which is preliminary data.</text>
</comment>
<proteinExistence type="predicted"/>
<evidence type="ECO:0000256" key="1">
    <source>
        <dbReference type="SAM" id="SignalP"/>
    </source>
</evidence>
<dbReference type="AlphaFoldDB" id="A0A0W0G299"/>
<feature type="signal peptide" evidence="1">
    <location>
        <begin position="1"/>
        <end position="24"/>
    </location>
</feature>
<keyword evidence="1" id="KW-0732">Signal</keyword>
<dbReference type="EMBL" id="LATX01001303">
    <property type="protein sequence ID" value="KTB42715.1"/>
    <property type="molecule type" value="Genomic_DNA"/>
</dbReference>
<name>A0A0W0G299_MONRR</name>
<dbReference type="Proteomes" id="UP000054988">
    <property type="component" value="Unassembled WGS sequence"/>
</dbReference>
<feature type="chain" id="PRO_5006902283" evidence="1">
    <location>
        <begin position="25"/>
        <end position="99"/>
    </location>
</feature>
<accession>A0A0W0G299</accession>
<protein>
    <submittedName>
        <fullName evidence="2">Uncharacterized protein</fullName>
    </submittedName>
</protein>
<gene>
    <name evidence="2" type="ORF">WG66_4708</name>
</gene>
<organism evidence="2 3">
    <name type="scientific">Moniliophthora roreri</name>
    <name type="common">Frosty pod rot fungus</name>
    <name type="synonym">Monilia roreri</name>
    <dbReference type="NCBI Taxonomy" id="221103"/>
    <lineage>
        <taxon>Eukaryota</taxon>
        <taxon>Fungi</taxon>
        <taxon>Dikarya</taxon>
        <taxon>Basidiomycota</taxon>
        <taxon>Agaricomycotina</taxon>
        <taxon>Agaricomycetes</taxon>
        <taxon>Agaricomycetidae</taxon>
        <taxon>Agaricales</taxon>
        <taxon>Marasmiineae</taxon>
        <taxon>Marasmiaceae</taxon>
        <taxon>Moniliophthora</taxon>
    </lineage>
</organism>
<evidence type="ECO:0000313" key="3">
    <source>
        <dbReference type="Proteomes" id="UP000054988"/>
    </source>
</evidence>
<sequence>MSPTFPSIVLAASIVFLTVKLLQAWARAAKLDSIPTIGATGFLSSFPGSLKTFKYAQKLVQEGYEKLEKEGVIPEYDWFILGSSPSRTAEVMFRKRRVL</sequence>
<reference evidence="2 3" key="1">
    <citation type="submission" date="2015-12" db="EMBL/GenBank/DDBJ databases">
        <title>Draft genome sequence of Moniliophthora roreri, the causal agent of frosty pod rot of cacao.</title>
        <authorList>
            <person name="Aime M.C."/>
            <person name="Diaz-Valderrama J.R."/>
            <person name="Kijpornyongpan T."/>
            <person name="Phillips-Mora W."/>
        </authorList>
    </citation>
    <scope>NUCLEOTIDE SEQUENCE [LARGE SCALE GENOMIC DNA]</scope>
    <source>
        <strain evidence="2 3">MCA 2952</strain>
    </source>
</reference>